<dbReference type="Pfam" id="PF08638">
    <property type="entry name" value="Med14"/>
    <property type="match status" value="1"/>
</dbReference>
<evidence type="ECO:0000256" key="5">
    <source>
        <dbReference type="ARBA" id="ARBA00023159"/>
    </source>
</evidence>
<evidence type="ECO:0000313" key="11">
    <source>
        <dbReference type="EMBL" id="KXS19195.1"/>
    </source>
</evidence>
<evidence type="ECO:0000313" key="12">
    <source>
        <dbReference type="Proteomes" id="UP000070544"/>
    </source>
</evidence>
<dbReference type="GO" id="GO:0003712">
    <property type="term" value="F:transcription coregulator activity"/>
    <property type="evidence" value="ECO:0007669"/>
    <property type="project" value="UniProtKB-UniRule"/>
</dbReference>
<evidence type="ECO:0000256" key="6">
    <source>
        <dbReference type="ARBA" id="ARBA00023163"/>
    </source>
</evidence>
<feature type="domain" description="Mediator complex subunit MED14 N-terminal" evidence="10">
    <location>
        <begin position="39"/>
        <end position="127"/>
    </location>
</feature>
<evidence type="ECO:0000259" key="10">
    <source>
        <dbReference type="Pfam" id="PF08638"/>
    </source>
</evidence>
<organism evidence="11 12">
    <name type="scientific">Gonapodya prolifera (strain JEL478)</name>
    <name type="common">Monoblepharis prolifera</name>
    <dbReference type="NCBI Taxonomy" id="1344416"/>
    <lineage>
        <taxon>Eukaryota</taxon>
        <taxon>Fungi</taxon>
        <taxon>Fungi incertae sedis</taxon>
        <taxon>Chytridiomycota</taxon>
        <taxon>Chytridiomycota incertae sedis</taxon>
        <taxon>Monoblepharidomycetes</taxon>
        <taxon>Monoblepharidales</taxon>
        <taxon>Gonapodyaceae</taxon>
        <taxon>Gonapodya</taxon>
    </lineage>
</organism>
<gene>
    <name evidence="11" type="ORF">M427DRAFT_470841</name>
</gene>
<evidence type="ECO:0000256" key="2">
    <source>
        <dbReference type="ARBA" id="ARBA00007813"/>
    </source>
</evidence>
<dbReference type="EMBL" id="KQ965739">
    <property type="protein sequence ID" value="KXS19195.1"/>
    <property type="molecule type" value="Genomic_DNA"/>
</dbReference>
<proteinExistence type="inferred from homology"/>
<name>A0A139ARU2_GONPJ</name>
<dbReference type="PANTHER" id="PTHR12809:SF2">
    <property type="entry name" value="MEDIATOR OF RNA POLYMERASE II TRANSCRIPTION SUBUNIT 14"/>
    <property type="match status" value="1"/>
</dbReference>
<dbReference type="AlphaFoldDB" id="A0A139ARU2"/>
<keyword evidence="4 9" id="KW-0805">Transcription regulation</keyword>
<dbReference type="OrthoDB" id="205099at2759"/>
<dbReference type="InterPro" id="IPR055122">
    <property type="entry name" value="Med14_N"/>
</dbReference>
<comment type="subunit">
    <text evidence="9">Component of the Mediator complex.</text>
</comment>
<accession>A0A139ARU2</accession>
<evidence type="ECO:0000256" key="8">
    <source>
        <dbReference type="ARBA" id="ARBA00032007"/>
    </source>
</evidence>
<evidence type="ECO:0000256" key="9">
    <source>
        <dbReference type="RuleBase" id="RU365082"/>
    </source>
</evidence>
<keyword evidence="12" id="KW-1185">Reference proteome</keyword>
<evidence type="ECO:0000256" key="4">
    <source>
        <dbReference type="ARBA" id="ARBA00023015"/>
    </source>
</evidence>
<dbReference type="Proteomes" id="UP000070544">
    <property type="component" value="Unassembled WGS sequence"/>
</dbReference>
<comment type="similarity">
    <text evidence="2 9">Belongs to the Mediator complex subunit 14 family.</text>
</comment>
<keyword evidence="6 9" id="KW-0804">Transcription</keyword>
<evidence type="ECO:0000256" key="3">
    <source>
        <dbReference type="ARBA" id="ARBA00019619"/>
    </source>
</evidence>
<keyword evidence="5 9" id="KW-0010">Activator</keyword>
<dbReference type="GO" id="GO:0006357">
    <property type="term" value="P:regulation of transcription by RNA polymerase II"/>
    <property type="evidence" value="ECO:0007669"/>
    <property type="project" value="InterPro"/>
</dbReference>
<dbReference type="InterPro" id="IPR013947">
    <property type="entry name" value="Mediator_Med14"/>
</dbReference>
<comment type="subcellular location">
    <subcellularLocation>
        <location evidence="1 9">Nucleus</location>
    </subcellularLocation>
</comment>
<reference evidence="11 12" key="1">
    <citation type="journal article" date="2015" name="Genome Biol. Evol.">
        <title>Phylogenomic analyses indicate that early fungi evolved digesting cell walls of algal ancestors of land plants.</title>
        <authorList>
            <person name="Chang Y."/>
            <person name="Wang S."/>
            <person name="Sekimoto S."/>
            <person name="Aerts A.L."/>
            <person name="Choi C."/>
            <person name="Clum A."/>
            <person name="LaButti K.M."/>
            <person name="Lindquist E.A."/>
            <person name="Yee Ngan C."/>
            <person name="Ohm R.A."/>
            <person name="Salamov A.A."/>
            <person name="Grigoriev I.V."/>
            <person name="Spatafora J.W."/>
            <person name="Berbee M.L."/>
        </authorList>
    </citation>
    <scope>NUCLEOTIDE SEQUENCE [LARGE SCALE GENOMIC DNA]</scope>
    <source>
        <strain evidence="11 12">JEL478</strain>
    </source>
</reference>
<comment type="function">
    <text evidence="9">Component of the Mediator complex, a coactivator involved in the regulated transcription of nearly all RNA polymerase II-dependent genes. Mediator functions as a bridge to convey information from gene-specific regulatory proteins to the basal RNA polymerase II transcription machinery. Mediator is recruited to promoters by direct interactions with regulatory proteins and serves as a scaffold for the assembly of a functional preinitiation complex with RNA polymerase II and the general transcription factors.</text>
</comment>
<dbReference type="STRING" id="1344416.A0A139ARU2"/>
<evidence type="ECO:0000256" key="1">
    <source>
        <dbReference type="ARBA" id="ARBA00004123"/>
    </source>
</evidence>
<sequence length="138" mass="16070">MEAIQNIVPVHKGERAPDGPDGMVKMETIRVPRFAQDSVPLKDLLSRLIHRTNSELRTLVETLPSKTDMDRKKELYRFVVATRQQFTKLLVLVRWCKRYAGPTQSMEDIFRFLGTQSMLADWNTFVLAEKEMQGRSMR</sequence>
<evidence type="ECO:0000256" key="7">
    <source>
        <dbReference type="ARBA" id="ARBA00023242"/>
    </source>
</evidence>
<keyword evidence="7 9" id="KW-0539">Nucleus</keyword>
<dbReference type="GO" id="GO:0016592">
    <property type="term" value="C:mediator complex"/>
    <property type="evidence" value="ECO:0007669"/>
    <property type="project" value="UniProtKB-UniRule"/>
</dbReference>
<protein>
    <recommendedName>
        <fullName evidence="3 9">Mediator of RNA polymerase II transcription subunit 14</fullName>
    </recommendedName>
    <alternativeName>
        <fullName evidence="8 9">Mediator complex subunit 14</fullName>
    </alternativeName>
</protein>
<dbReference type="GO" id="GO:0070847">
    <property type="term" value="C:core mediator complex"/>
    <property type="evidence" value="ECO:0007669"/>
    <property type="project" value="TreeGrafter"/>
</dbReference>
<dbReference type="PANTHER" id="PTHR12809">
    <property type="entry name" value="MEDIATOR COMPLEX SUBUNIT"/>
    <property type="match status" value="1"/>
</dbReference>